<feature type="region of interest" description="Disordered" evidence="1">
    <location>
        <begin position="458"/>
        <end position="525"/>
    </location>
</feature>
<comment type="caution">
    <text evidence="2">The sequence shown here is derived from an EMBL/GenBank/DDBJ whole genome shotgun (WGS) entry which is preliminary data.</text>
</comment>
<keyword evidence="3" id="KW-1185">Reference proteome</keyword>
<feature type="region of interest" description="Disordered" evidence="1">
    <location>
        <begin position="267"/>
        <end position="371"/>
    </location>
</feature>
<feature type="compositionally biased region" description="Low complexity" evidence="1">
    <location>
        <begin position="9"/>
        <end position="20"/>
    </location>
</feature>
<protein>
    <submittedName>
        <fullName evidence="2">Uncharacterized protein</fullName>
    </submittedName>
</protein>
<reference evidence="2 3" key="1">
    <citation type="journal article" date="2012" name="Eukaryot. Cell">
        <title>Genome sequence of the Trichosporon asahii environmental strain CBS 8904.</title>
        <authorList>
            <person name="Yang R.Y."/>
            <person name="Li H.T."/>
            <person name="Zhu H."/>
            <person name="Zhou G.P."/>
            <person name="Wang M."/>
            <person name="Wang L."/>
        </authorList>
    </citation>
    <scope>NUCLEOTIDE SEQUENCE [LARGE SCALE GENOMIC DNA]</scope>
    <source>
        <strain evidence="2 3">CBS 8904</strain>
    </source>
</reference>
<feature type="compositionally biased region" description="Basic and acidic residues" evidence="1">
    <location>
        <begin position="515"/>
        <end position="525"/>
    </location>
</feature>
<organism evidence="2 3">
    <name type="scientific">Trichosporon asahii var. asahii (strain CBS 8904)</name>
    <name type="common">Yeast</name>
    <dbReference type="NCBI Taxonomy" id="1220162"/>
    <lineage>
        <taxon>Eukaryota</taxon>
        <taxon>Fungi</taxon>
        <taxon>Dikarya</taxon>
        <taxon>Basidiomycota</taxon>
        <taxon>Agaricomycotina</taxon>
        <taxon>Tremellomycetes</taxon>
        <taxon>Trichosporonales</taxon>
        <taxon>Trichosporonaceae</taxon>
        <taxon>Trichosporon</taxon>
    </lineage>
</organism>
<sequence length="613" mass="66272">MNGGGGASAGPSAHPASPNGTPHPQLNPFLTTSAPASFPQKSTSPSTHHVSPPKATTASKTYSAEEVWLIGRERLRPIARLCGVRVGDDTCDAELITDHLHSKIEAMVTENPHAPLPHVWLSGIRVRWDNFQELRDAFDNHAYRNCLCAVEKAHYKNNHSPTEFREDQLRPRLELTPGVPPPLPPLPEYLPSYEVTTHEIRPFCDRPLPAIPTPGPRLRELREDIVEVRDVDDVPSMHPAALWDSSDFVSMELEDDDEGTVIGQVDGAPVIRLSAPPPTPLQGGRMRKRGERADSTFSDASWAPSVAPSSPISARTAPPRASASSSQPVIKEETPFNVRGGTPTPSTPSKRSLRQTPSLEQPILIPPAPRKRAKPIFAKNQILLTTVPLPDGPLPIPSASAQGAQPMRLVKKSGRPREIPQPLDYILARAEAAHKAKAATVADAAAVVDYIKQEISAPSTPAAPSLPPSSQLTATQTSSQVSLPGPSQSSQASQMLPPPTLPTNPRRMPARGKRKEPSRDDAEVVSRAAEEWAYAKTGRYYGISFWEHKMAFEKAAEERRLAALGGGLFGPPLATVAPASQQPTTQYPPPPYPPPQYPAASSQYPVITPRPPL</sequence>
<feature type="compositionally biased region" description="Low complexity" evidence="1">
    <location>
        <begin position="42"/>
        <end position="53"/>
    </location>
</feature>
<feature type="compositionally biased region" description="Polar residues" evidence="1">
    <location>
        <begin position="343"/>
        <end position="359"/>
    </location>
</feature>
<feature type="region of interest" description="Disordered" evidence="1">
    <location>
        <begin position="1"/>
        <end position="58"/>
    </location>
</feature>
<feature type="compositionally biased region" description="Pro residues" evidence="1">
    <location>
        <begin position="586"/>
        <end position="597"/>
    </location>
</feature>
<evidence type="ECO:0000313" key="2">
    <source>
        <dbReference type="EMBL" id="EKC98912.1"/>
    </source>
</evidence>
<proteinExistence type="predicted"/>
<dbReference type="EMBL" id="AMBO01000378">
    <property type="protein sequence ID" value="EKC98912.1"/>
    <property type="molecule type" value="Genomic_DNA"/>
</dbReference>
<evidence type="ECO:0000313" key="3">
    <source>
        <dbReference type="Proteomes" id="UP000006757"/>
    </source>
</evidence>
<feature type="compositionally biased region" description="Low complexity" evidence="1">
    <location>
        <begin position="458"/>
        <end position="482"/>
    </location>
</feature>
<dbReference type="InParanoid" id="K1VQC1"/>
<gene>
    <name evidence="2" type="ORF">A1Q2_06666</name>
</gene>
<name>K1VQC1_TRIAC</name>
<feature type="compositionally biased region" description="Low complexity" evidence="1">
    <location>
        <begin position="571"/>
        <end position="585"/>
    </location>
</feature>
<feature type="region of interest" description="Disordered" evidence="1">
    <location>
        <begin position="397"/>
        <end position="417"/>
    </location>
</feature>
<accession>K1VQC1</accession>
<evidence type="ECO:0000256" key="1">
    <source>
        <dbReference type="SAM" id="MobiDB-lite"/>
    </source>
</evidence>
<dbReference type="HOGENOM" id="CLU_483279_0_0_1"/>
<feature type="compositionally biased region" description="Polar residues" evidence="1">
    <location>
        <begin position="22"/>
        <end position="41"/>
    </location>
</feature>
<dbReference type="AlphaFoldDB" id="K1VQC1"/>
<feature type="region of interest" description="Disordered" evidence="1">
    <location>
        <begin position="571"/>
        <end position="613"/>
    </location>
</feature>
<feature type="compositionally biased region" description="Low complexity" evidence="1">
    <location>
        <begin position="298"/>
        <end position="328"/>
    </location>
</feature>
<feature type="compositionally biased region" description="Polar residues" evidence="1">
    <location>
        <begin position="485"/>
        <end position="494"/>
    </location>
</feature>
<dbReference type="Proteomes" id="UP000006757">
    <property type="component" value="Unassembled WGS sequence"/>
</dbReference>